<feature type="transmembrane region" description="Helical" evidence="1">
    <location>
        <begin position="63"/>
        <end position="81"/>
    </location>
</feature>
<feature type="transmembrane region" description="Helical" evidence="1">
    <location>
        <begin position="20"/>
        <end position="38"/>
    </location>
</feature>
<dbReference type="Proteomes" id="UP000306007">
    <property type="component" value="Chromosome"/>
</dbReference>
<feature type="transmembrane region" description="Helical" evidence="1">
    <location>
        <begin position="151"/>
        <end position="169"/>
    </location>
</feature>
<dbReference type="AlphaFoldDB" id="A0A4Y5SNH8"/>
<feature type="transmembrane region" description="Helical" evidence="1">
    <location>
        <begin position="299"/>
        <end position="317"/>
    </location>
</feature>
<dbReference type="Pfam" id="PF12679">
    <property type="entry name" value="ABC2_membrane_2"/>
    <property type="match status" value="1"/>
</dbReference>
<organism evidence="2 3">
    <name type="scientific">Thermococcus indicus</name>
    <dbReference type="NCBI Taxonomy" id="2586643"/>
    <lineage>
        <taxon>Archaea</taxon>
        <taxon>Methanobacteriati</taxon>
        <taxon>Methanobacteriota</taxon>
        <taxon>Thermococci</taxon>
        <taxon>Thermococcales</taxon>
        <taxon>Thermococcaceae</taxon>
        <taxon>Thermococcus</taxon>
    </lineage>
</organism>
<sequence length="323" mass="35999">MKAINIAMKDFEVSIRTRKFQIIIALFAIISLGMIYSSKRLGISADLYKTPFQMLFLSSFSNAFNYSVALLGILLGVTAINEEIEKGTLKLVASRPVYRDEIIAGKLLGGLLTLSVALALFYILTVAFALISGVPITRDDLMKFLATFPFSTLYGLVFLSLGLLISTLIKESKNALIMSIFLFVFFGFLLSVIAGIVAFAVAGLPPVPNIPENTTDLTEDQLQEIFLKDPAYQAWLTKLTITAERILYISPNYHYQEIIRMLFGGRPQISDIISALAYEQSVVEERSIVESLELVWENIATLLVMLILPFAMAYTKFMKADLR</sequence>
<dbReference type="OrthoDB" id="86287at2157"/>
<dbReference type="GO" id="GO:0005886">
    <property type="term" value="C:plasma membrane"/>
    <property type="evidence" value="ECO:0007669"/>
    <property type="project" value="UniProtKB-SubCell"/>
</dbReference>
<proteinExistence type="predicted"/>
<name>A0A4Y5SNH8_9EURY</name>
<feature type="transmembrane region" description="Helical" evidence="1">
    <location>
        <begin position="102"/>
        <end position="131"/>
    </location>
</feature>
<dbReference type="KEGG" id="tic:FH039_08500"/>
<gene>
    <name evidence="2" type="ORF">FH039_08500</name>
</gene>
<reference evidence="2 3" key="1">
    <citation type="submission" date="2019-06" db="EMBL/GenBank/DDBJ databases">
        <title>Thermococcus indicus sp. nov., a Fe(III)-reducing hyperthermophilic archaeon isolated from the Onnuri vent field of the Central Indian Ocean ridge.</title>
        <authorList>
            <person name="Lim J.K."/>
            <person name="Kim Y.J."/>
            <person name="Kwon K.K."/>
        </authorList>
    </citation>
    <scope>NUCLEOTIDE SEQUENCE [LARGE SCALE GENOMIC DNA]</scope>
    <source>
        <strain evidence="2 3">IOH1</strain>
    </source>
</reference>
<keyword evidence="1" id="KW-1133">Transmembrane helix</keyword>
<keyword evidence="1" id="KW-0472">Membrane</keyword>
<evidence type="ECO:0000313" key="3">
    <source>
        <dbReference type="Proteomes" id="UP000306007"/>
    </source>
</evidence>
<dbReference type="PANTHER" id="PTHR43471:SF13">
    <property type="entry name" value="ABC-2 TYPE TRANSPORT SYSTEM PERMEASE PROTEIN"/>
    <property type="match status" value="1"/>
</dbReference>
<evidence type="ECO:0000313" key="2">
    <source>
        <dbReference type="EMBL" id="QDA32463.1"/>
    </source>
</evidence>
<dbReference type="GO" id="GO:0140359">
    <property type="term" value="F:ABC-type transporter activity"/>
    <property type="evidence" value="ECO:0007669"/>
    <property type="project" value="InterPro"/>
</dbReference>
<protein>
    <submittedName>
        <fullName evidence="2">ABC transporter permease</fullName>
    </submittedName>
</protein>
<keyword evidence="1" id="KW-0812">Transmembrane</keyword>
<feature type="transmembrane region" description="Helical" evidence="1">
    <location>
        <begin position="176"/>
        <end position="202"/>
    </location>
</feature>
<dbReference type="EMBL" id="CP040846">
    <property type="protein sequence ID" value="QDA32463.1"/>
    <property type="molecule type" value="Genomic_DNA"/>
</dbReference>
<dbReference type="PANTHER" id="PTHR43471">
    <property type="entry name" value="ABC TRANSPORTER PERMEASE"/>
    <property type="match status" value="1"/>
</dbReference>
<accession>A0A4Y5SNH8</accession>
<keyword evidence="3" id="KW-1185">Reference proteome</keyword>
<evidence type="ECO:0000256" key="1">
    <source>
        <dbReference type="SAM" id="Phobius"/>
    </source>
</evidence>